<protein>
    <recommendedName>
        <fullName evidence="3">NmrA-like domain-containing protein</fullName>
    </recommendedName>
</protein>
<evidence type="ECO:0000256" key="1">
    <source>
        <dbReference type="ARBA" id="ARBA00022857"/>
    </source>
</evidence>
<dbReference type="Proteomes" id="UP000190776">
    <property type="component" value="Unassembled WGS sequence"/>
</dbReference>
<organism evidence="5 6">
    <name type="scientific">Diplodia seriata</name>
    <dbReference type="NCBI Taxonomy" id="420778"/>
    <lineage>
        <taxon>Eukaryota</taxon>
        <taxon>Fungi</taxon>
        <taxon>Dikarya</taxon>
        <taxon>Ascomycota</taxon>
        <taxon>Pezizomycotina</taxon>
        <taxon>Dothideomycetes</taxon>
        <taxon>Dothideomycetes incertae sedis</taxon>
        <taxon>Botryosphaeriales</taxon>
        <taxon>Botryosphaeriaceae</taxon>
        <taxon>Diplodia</taxon>
    </lineage>
</organism>
<dbReference type="Gene3D" id="3.40.50.720">
    <property type="entry name" value="NAD(P)-binding Rossmann-like Domain"/>
    <property type="match status" value="1"/>
</dbReference>
<dbReference type="EMBL" id="MSZU01000111">
    <property type="protein sequence ID" value="OMP83733.1"/>
    <property type="molecule type" value="Genomic_DNA"/>
</dbReference>
<dbReference type="InterPro" id="IPR036291">
    <property type="entry name" value="NAD(P)-bd_dom_sf"/>
</dbReference>
<dbReference type="PANTHER" id="PTHR47706">
    <property type="entry name" value="NMRA-LIKE FAMILY PROTEIN"/>
    <property type="match status" value="1"/>
</dbReference>
<dbReference type="GO" id="GO:0016491">
    <property type="term" value="F:oxidoreductase activity"/>
    <property type="evidence" value="ECO:0007669"/>
    <property type="project" value="UniProtKB-KW"/>
</dbReference>
<dbReference type="SUPFAM" id="SSF51735">
    <property type="entry name" value="NAD(P)-binding Rossmann-fold domains"/>
    <property type="match status" value="1"/>
</dbReference>
<feature type="domain" description="NmrA-like" evidence="3">
    <location>
        <begin position="6"/>
        <end position="138"/>
    </location>
</feature>
<sequence>MSRPVQKVALLGATGKLGSYILKALKSEGFTVTAVQRNGSKNNAPPEADGSIKIDTSSKAELTSAFKGQDAVVNAIGDPLNVEDNKAMIDAAIAAGVKRIVPSEYSTNLENPLSRQLPNVRAKVAIRDYITSLLPPRSSTSTATTTWTSINNGPFLELVYGFGGLGPDLAARRAVYHNGGARTVGASRMADIGKAVARVLAPEHFDAAANTPVYIYSAAVSERYLTRLSAEVTGIDFGTVEDGRIADVDTEDMCRKADEMLAKGDASAMRMYYFQMMYGKGHEGDTTHMAWNERLGLKTMSEGEIKDFIRQTARELKVLE</sequence>
<evidence type="ECO:0000256" key="2">
    <source>
        <dbReference type="ARBA" id="ARBA00023002"/>
    </source>
</evidence>
<dbReference type="Proteomes" id="UP001430584">
    <property type="component" value="Unassembled WGS sequence"/>
</dbReference>
<evidence type="ECO:0000313" key="7">
    <source>
        <dbReference type="Proteomes" id="UP001430584"/>
    </source>
</evidence>
<keyword evidence="1" id="KW-0521">NADP</keyword>
<evidence type="ECO:0000313" key="4">
    <source>
        <dbReference type="EMBL" id="KAL0262864.1"/>
    </source>
</evidence>
<evidence type="ECO:0000313" key="5">
    <source>
        <dbReference type="EMBL" id="OMP83733.1"/>
    </source>
</evidence>
<dbReference type="STRING" id="420778.A0A1S8B8M5"/>
<reference evidence="5 6" key="1">
    <citation type="submission" date="2017-01" db="EMBL/GenBank/DDBJ databases">
        <title>Draft genome sequence of Diplodia seriata F98.1, a fungal species involved in grapevine trunk diseases.</title>
        <authorList>
            <person name="Robert-Siegwald G."/>
            <person name="Vallet J."/>
            <person name="Abou-Mansour E."/>
            <person name="Xu J."/>
            <person name="Rey P."/>
            <person name="Bertsch C."/>
            <person name="Rego C."/>
            <person name="Larignon P."/>
            <person name="Fontaine F."/>
            <person name="Lebrun M.-H."/>
        </authorList>
    </citation>
    <scope>NUCLEOTIDE SEQUENCE [LARGE SCALE GENOMIC DNA]</scope>
    <source>
        <strain evidence="5 6">F98.1</strain>
    </source>
</reference>
<dbReference type="InterPro" id="IPR051609">
    <property type="entry name" value="NmrA/Isoflavone_reductase-like"/>
</dbReference>
<dbReference type="OrthoDB" id="9984533at2759"/>
<evidence type="ECO:0000259" key="3">
    <source>
        <dbReference type="Pfam" id="PF05368"/>
    </source>
</evidence>
<evidence type="ECO:0000313" key="6">
    <source>
        <dbReference type="Proteomes" id="UP000190776"/>
    </source>
</evidence>
<reference evidence="4 7" key="2">
    <citation type="submission" date="2024-02" db="EMBL/GenBank/DDBJ databases">
        <title>De novo assembly and annotation of 12 fungi associated with fruit tree decline syndrome in Ontario, Canada.</title>
        <authorList>
            <person name="Sulman M."/>
            <person name="Ellouze W."/>
            <person name="Ilyukhin E."/>
        </authorList>
    </citation>
    <scope>NUCLEOTIDE SEQUENCE [LARGE SCALE GENOMIC DNA]</scope>
    <source>
        <strain evidence="4 7">FDS-637</strain>
    </source>
</reference>
<keyword evidence="2" id="KW-0560">Oxidoreductase</keyword>
<name>A0A1S8B8M5_9PEZI</name>
<proteinExistence type="predicted"/>
<dbReference type="AlphaFoldDB" id="A0A1S8B8M5"/>
<dbReference type="Pfam" id="PF05368">
    <property type="entry name" value="NmrA"/>
    <property type="match status" value="1"/>
</dbReference>
<dbReference type="EMBL" id="JAJVCZ030000002">
    <property type="protein sequence ID" value="KAL0262864.1"/>
    <property type="molecule type" value="Genomic_DNA"/>
</dbReference>
<accession>A0A1S8B8M5</accession>
<comment type="caution">
    <text evidence="5">The sequence shown here is derived from an EMBL/GenBank/DDBJ whole genome shotgun (WGS) entry which is preliminary data.</text>
</comment>
<dbReference type="PANTHER" id="PTHR47706:SF1">
    <property type="entry name" value="CIPA-LIKE, PUTATIVE (AFU_ORTHOLOGUE AFUA_1G12460)-RELATED"/>
    <property type="match status" value="1"/>
</dbReference>
<keyword evidence="7" id="KW-1185">Reference proteome</keyword>
<gene>
    <name evidence="5" type="ORF">BK809_0005114</name>
    <name evidence="4" type="ORF">SLS55_001838</name>
</gene>
<dbReference type="InterPro" id="IPR008030">
    <property type="entry name" value="NmrA-like"/>
</dbReference>